<dbReference type="Gene3D" id="3.40.50.300">
    <property type="entry name" value="P-loop containing nucleotide triphosphate hydrolases"/>
    <property type="match status" value="1"/>
</dbReference>
<dbReference type="PANTHER" id="PTHR23076">
    <property type="entry name" value="METALLOPROTEASE M41 FTSH"/>
    <property type="match status" value="1"/>
</dbReference>
<dbReference type="SUPFAM" id="SSF140990">
    <property type="entry name" value="FtsH protease domain-like"/>
    <property type="match status" value="1"/>
</dbReference>
<dbReference type="GO" id="GO:0006508">
    <property type="term" value="P:proteolysis"/>
    <property type="evidence" value="ECO:0007669"/>
    <property type="project" value="InterPro"/>
</dbReference>
<dbReference type="Gene3D" id="1.10.8.60">
    <property type="match status" value="1"/>
</dbReference>
<comment type="caution">
    <text evidence="3">The sequence shown here is derived from an EMBL/GenBank/DDBJ whole genome shotgun (WGS) entry which is preliminary data.</text>
</comment>
<keyword evidence="1" id="KW-0547">Nucleotide-binding</keyword>
<accession>A0A7Y3WD55</accession>
<dbReference type="GO" id="GO:0030163">
    <property type="term" value="P:protein catabolic process"/>
    <property type="evidence" value="ECO:0007669"/>
    <property type="project" value="TreeGrafter"/>
</dbReference>
<dbReference type="EMBL" id="JABFCN010000004">
    <property type="protein sequence ID" value="NNU35669.1"/>
    <property type="molecule type" value="Genomic_DNA"/>
</dbReference>
<dbReference type="InterPro" id="IPR003593">
    <property type="entry name" value="AAA+_ATPase"/>
</dbReference>
<evidence type="ECO:0000313" key="3">
    <source>
        <dbReference type="EMBL" id="NNU35669.1"/>
    </source>
</evidence>
<dbReference type="InterPro" id="IPR000642">
    <property type="entry name" value="Peptidase_M41"/>
</dbReference>
<dbReference type="GO" id="GO:0004222">
    <property type="term" value="F:metalloendopeptidase activity"/>
    <property type="evidence" value="ECO:0007669"/>
    <property type="project" value="InterPro"/>
</dbReference>
<dbReference type="Proteomes" id="UP000519972">
    <property type="component" value="Unassembled WGS sequence"/>
</dbReference>
<dbReference type="GO" id="GO:0005886">
    <property type="term" value="C:plasma membrane"/>
    <property type="evidence" value="ECO:0007669"/>
    <property type="project" value="TreeGrafter"/>
</dbReference>
<dbReference type="InterPro" id="IPR037219">
    <property type="entry name" value="Peptidase_M41-like"/>
</dbReference>
<dbReference type="RefSeq" id="WP_171375982.1">
    <property type="nucleotide sequence ID" value="NZ_JABFCN010000004.1"/>
</dbReference>
<dbReference type="InterPro" id="IPR003960">
    <property type="entry name" value="ATPase_AAA_CS"/>
</dbReference>
<gene>
    <name evidence="3" type="ORF">G9X64_03980</name>
</gene>
<dbReference type="InterPro" id="IPR003959">
    <property type="entry name" value="ATPase_AAA_core"/>
</dbReference>
<organism evidence="3 4">
    <name type="scientific">Rhizobium sophorae</name>
    <dbReference type="NCBI Taxonomy" id="1535242"/>
    <lineage>
        <taxon>Bacteria</taxon>
        <taxon>Pseudomonadati</taxon>
        <taxon>Pseudomonadota</taxon>
        <taxon>Alphaproteobacteria</taxon>
        <taxon>Hyphomicrobiales</taxon>
        <taxon>Rhizobiaceae</taxon>
        <taxon>Rhizobium/Agrobacterium group</taxon>
        <taxon>Rhizobium</taxon>
    </lineage>
</organism>
<dbReference type="CDD" id="cd19481">
    <property type="entry name" value="RecA-like_protease"/>
    <property type="match status" value="1"/>
</dbReference>
<evidence type="ECO:0000313" key="4">
    <source>
        <dbReference type="Proteomes" id="UP000519972"/>
    </source>
</evidence>
<proteinExistence type="inferred from homology"/>
<dbReference type="PROSITE" id="PS00674">
    <property type="entry name" value="AAA"/>
    <property type="match status" value="1"/>
</dbReference>
<dbReference type="GO" id="GO:0005524">
    <property type="term" value="F:ATP binding"/>
    <property type="evidence" value="ECO:0007669"/>
    <property type="project" value="UniProtKB-KW"/>
</dbReference>
<keyword evidence="1" id="KW-0067">ATP-binding</keyword>
<name>A0A7Y3WD55_9HYPH</name>
<dbReference type="Gene3D" id="1.20.58.760">
    <property type="entry name" value="Peptidase M41"/>
    <property type="match status" value="1"/>
</dbReference>
<dbReference type="PANTHER" id="PTHR23076:SF97">
    <property type="entry name" value="ATP-DEPENDENT ZINC METALLOPROTEASE YME1L1"/>
    <property type="match status" value="1"/>
</dbReference>
<dbReference type="Pfam" id="PF00004">
    <property type="entry name" value="AAA"/>
    <property type="match status" value="1"/>
</dbReference>
<evidence type="ECO:0000259" key="2">
    <source>
        <dbReference type="SMART" id="SM00382"/>
    </source>
</evidence>
<dbReference type="SMART" id="SM00382">
    <property type="entry name" value="AAA"/>
    <property type="match status" value="1"/>
</dbReference>
<comment type="similarity">
    <text evidence="1">Belongs to the AAA ATPase family.</text>
</comment>
<dbReference type="InterPro" id="IPR027417">
    <property type="entry name" value="P-loop_NTPase"/>
</dbReference>
<keyword evidence="4" id="KW-1185">Reference proteome</keyword>
<dbReference type="Pfam" id="PF01434">
    <property type="entry name" value="Peptidase_M41"/>
    <property type="match status" value="1"/>
</dbReference>
<dbReference type="GO" id="GO:0016887">
    <property type="term" value="F:ATP hydrolysis activity"/>
    <property type="evidence" value="ECO:0007669"/>
    <property type="project" value="InterPro"/>
</dbReference>
<protein>
    <submittedName>
        <fullName evidence="3">AAA family ATPase</fullName>
    </submittedName>
</protein>
<feature type="domain" description="AAA+ ATPase" evidence="2">
    <location>
        <begin position="228"/>
        <end position="368"/>
    </location>
</feature>
<dbReference type="AlphaFoldDB" id="A0A7Y3WD55"/>
<reference evidence="3 4" key="1">
    <citation type="submission" date="2020-02" db="EMBL/GenBank/DDBJ databases">
        <authorList>
            <person name="Sun Q."/>
        </authorList>
    </citation>
    <scope>NUCLEOTIDE SEQUENCE [LARGE SCALE GENOMIC DNA]</scope>
    <source>
        <strain evidence="3 4">CCBAU 03386</strain>
    </source>
</reference>
<evidence type="ECO:0000256" key="1">
    <source>
        <dbReference type="RuleBase" id="RU003651"/>
    </source>
</evidence>
<dbReference type="SUPFAM" id="SSF52540">
    <property type="entry name" value="P-loop containing nucleoside triphosphate hydrolases"/>
    <property type="match status" value="1"/>
</dbReference>
<dbReference type="GO" id="GO:0004176">
    <property type="term" value="F:ATP-dependent peptidase activity"/>
    <property type="evidence" value="ECO:0007669"/>
    <property type="project" value="InterPro"/>
</dbReference>
<sequence>MKHHMSRAAFKELRRNLGYFLAHSSLRATLRPFGQFRGNTRGIIIVIVDARWINRYVKAAELLMRGDRRALFHNDASRRTVRVLEPSTRKLGPGWVDTLGAHHQLIILSTSFDIVPPSVRQAADVIVYASNPTPRQIAAGRRLAGLSSLPTDLVWRLSQADLGVVESFAGRQSFSSDELAEALQARINLTSRQKLSDLPGFASAWPWVTALKRDLKDWNANALEWSDVDHGAVLIGPPGVGKTLFAEALAAELGVPLVATSVAAWQGSGEGHLGDMLKAMRGSFAEARSKGCAILFVDELDGIGRRGSGGKNAYYESNVVNCFLELTDGLVDMKGVILIGATNRLEDVDPAVLRSGRLEEHVHIDPPNEEERAAILRHHLSNGIDVAQIRKVTDRLRAATPADLRKLARRAKRTARSNGRAPTLDDVRASLPVRRQLPESIVLRMAVHECGHALVALASKLAHEIVVELEDSVLGEGPDMQEGGRTHYHMTEEILPTEATLLARIRISLAGMAAEEVVQGSRSIGGAGIAGSDLDTATQIATKLVLSYGMGKSLRFHADRNKIDALFIAPTEAHAEISSILAREYRAAKEILSREKAQLMRMAAELVVDRKLELRRESVLKA</sequence>